<name>A0A835CFT5_9FABA</name>
<evidence type="ECO:0000313" key="4">
    <source>
        <dbReference type="EMBL" id="KAF7839956.1"/>
    </source>
</evidence>
<proteinExistence type="predicted"/>
<dbReference type="Pfam" id="PF13976">
    <property type="entry name" value="gag_pre-integrs"/>
    <property type="match status" value="1"/>
</dbReference>
<evidence type="ECO:0000313" key="5">
    <source>
        <dbReference type="Proteomes" id="UP000634136"/>
    </source>
</evidence>
<protein>
    <submittedName>
        <fullName evidence="4">Retrovirus-related Pol polyprotein from transposon TNT 1-94</fullName>
    </submittedName>
</protein>
<dbReference type="GO" id="GO:0003676">
    <property type="term" value="F:nucleic acid binding"/>
    <property type="evidence" value="ECO:0007669"/>
    <property type="project" value="InterPro"/>
</dbReference>
<organism evidence="4 5">
    <name type="scientific">Senna tora</name>
    <dbReference type="NCBI Taxonomy" id="362788"/>
    <lineage>
        <taxon>Eukaryota</taxon>
        <taxon>Viridiplantae</taxon>
        <taxon>Streptophyta</taxon>
        <taxon>Embryophyta</taxon>
        <taxon>Tracheophyta</taxon>
        <taxon>Spermatophyta</taxon>
        <taxon>Magnoliopsida</taxon>
        <taxon>eudicotyledons</taxon>
        <taxon>Gunneridae</taxon>
        <taxon>Pentapetalae</taxon>
        <taxon>rosids</taxon>
        <taxon>fabids</taxon>
        <taxon>Fabales</taxon>
        <taxon>Fabaceae</taxon>
        <taxon>Caesalpinioideae</taxon>
        <taxon>Cassia clade</taxon>
        <taxon>Senna</taxon>
    </lineage>
</organism>
<dbReference type="InterPro" id="IPR036875">
    <property type="entry name" value="Znf_CCHC_sf"/>
</dbReference>
<dbReference type="Proteomes" id="UP000634136">
    <property type="component" value="Unassembled WGS sequence"/>
</dbReference>
<dbReference type="InterPro" id="IPR025724">
    <property type="entry name" value="GAG-pre-integrase_dom"/>
</dbReference>
<dbReference type="Pfam" id="PF22936">
    <property type="entry name" value="Pol_BBD"/>
    <property type="match status" value="1"/>
</dbReference>
<feature type="region of interest" description="Disordered" evidence="1">
    <location>
        <begin position="352"/>
        <end position="383"/>
    </location>
</feature>
<dbReference type="SUPFAM" id="SSF57756">
    <property type="entry name" value="Retrovirus zinc finger-like domains"/>
    <property type="match status" value="1"/>
</dbReference>
<dbReference type="EMBL" id="JAAIUW010000003">
    <property type="protein sequence ID" value="KAF7839956.1"/>
    <property type="molecule type" value="Genomic_DNA"/>
</dbReference>
<evidence type="ECO:0000259" key="2">
    <source>
        <dbReference type="Pfam" id="PF13976"/>
    </source>
</evidence>
<feature type="domain" description="GAG-pre-integrase" evidence="2">
    <location>
        <begin position="306"/>
        <end position="346"/>
    </location>
</feature>
<gene>
    <name evidence="4" type="ORF">G2W53_008438</name>
</gene>
<feature type="domain" description="Retrovirus-related Pol polyprotein from transposon TNT 1-94-like beta-barrel" evidence="3">
    <location>
        <begin position="187"/>
        <end position="266"/>
    </location>
</feature>
<dbReference type="PANTHER" id="PTHR47592">
    <property type="entry name" value="PBF68 PROTEIN"/>
    <property type="match status" value="1"/>
</dbReference>
<evidence type="ECO:0000259" key="3">
    <source>
        <dbReference type="Pfam" id="PF22936"/>
    </source>
</evidence>
<reference evidence="4" key="1">
    <citation type="submission" date="2020-09" db="EMBL/GenBank/DDBJ databases">
        <title>Genome-Enabled Discovery of Anthraquinone Biosynthesis in Senna tora.</title>
        <authorList>
            <person name="Kang S.-H."/>
            <person name="Pandey R.P."/>
            <person name="Lee C.-M."/>
            <person name="Sim J.-S."/>
            <person name="Jeong J.-T."/>
            <person name="Choi B.-S."/>
            <person name="Jung M."/>
            <person name="Ginzburg D."/>
            <person name="Zhao K."/>
            <person name="Won S.Y."/>
            <person name="Oh T.-J."/>
            <person name="Yu Y."/>
            <person name="Kim N.-H."/>
            <person name="Lee O.R."/>
            <person name="Lee T.-H."/>
            <person name="Bashyal P."/>
            <person name="Kim T.-S."/>
            <person name="Lee W.-H."/>
            <person name="Kawkins C."/>
            <person name="Kim C.-K."/>
            <person name="Kim J.S."/>
            <person name="Ahn B.O."/>
            <person name="Rhee S.Y."/>
            <person name="Sohng J.K."/>
        </authorList>
    </citation>
    <scope>NUCLEOTIDE SEQUENCE</scope>
    <source>
        <tissue evidence="4">Leaf</tissue>
    </source>
</reference>
<dbReference type="OrthoDB" id="2015125at2759"/>
<dbReference type="InterPro" id="IPR054722">
    <property type="entry name" value="PolX-like_BBD"/>
</dbReference>
<evidence type="ECO:0000256" key="1">
    <source>
        <dbReference type="SAM" id="MobiDB-lite"/>
    </source>
</evidence>
<accession>A0A835CFT5</accession>
<dbReference type="AlphaFoldDB" id="A0A835CFT5"/>
<dbReference type="GO" id="GO:0008270">
    <property type="term" value="F:zinc ion binding"/>
    <property type="evidence" value="ECO:0007669"/>
    <property type="project" value="InterPro"/>
</dbReference>
<keyword evidence="5" id="KW-1185">Reference proteome</keyword>
<sequence length="457" mass="52036">MQGSLDKNPKTCLGYGLKLEWYVTKKKEVWERLVMWANPPMNRCKLNVDTTTQLPGRDKVAFFDDPMTLEAMVMARVQYAIPLDIPFHLFSVFGSLFGFLLSSSNTGIRAGFLKALENHLEKNCWYKGKGPIQCRFCKMMGHIEKNCRKKQGQTNQQQANCVEDGEEPSESLFMVSQGSCSYDGGIWLVDSGCTSHMCKEEKMFCDLDKTVKIRVTLGNGEVMQSQGKGSVTVATRQGTRTIHNVLFVPGLSQNLLSVAQMISHGYTVMFKKKICFIYDLKGKLLAEVEMTNNTFPLHWYKCYDVAMHVTSDESFLWHRRFGHFNFSALKLMSSRGYIKDLPLINDAKFRTSDGEEETEFRDSTDAGEGQSPEVESPPDSPVRKYKSLTDVYERCNLVMLEPEEVLCSKGLLLESQVKILRRKMWTSNIFTCTVCHTISIELAVERGVEHLIVWKET</sequence>
<comment type="caution">
    <text evidence="4">The sequence shown here is derived from an EMBL/GenBank/DDBJ whole genome shotgun (WGS) entry which is preliminary data.</text>
</comment>